<dbReference type="KEGG" id="dat:HRM2_22000"/>
<evidence type="ECO:0000313" key="3">
    <source>
        <dbReference type="EMBL" id="ACN15298.1"/>
    </source>
</evidence>
<dbReference type="Pfam" id="PF02470">
    <property type="entry name" value="MlaD"/>
    <property type="match status" value="1"/>
</dbReference>
<dbReference type="PANTHER" id="PTHR33371:SF4">
    <property type="entry name" value="INTERMEMBRANE PHOSPHOLIPID TRANSPORT SYSTEM BINDING PROTEIN MLAD"/>
    <property type="match status" value="1"/>
</dbReference>
<organism evidence="3 4">
    <name type="scientific">Desulforapulum autotrophicum (strain ATCC 43914 / DSM 3382 / VKM B-1955 / HRM2)</name>
    <name type="common">Desulfobacterium autotrophicum</name>
    <dbReference type="NCBI Taxonomy" id="177437"/>
    <lineage>
        <taxon>Bacteria</taxon>
        <taxon>Pseudomonadati</taxon>
        <taxon>Thermodesulfobacteriota</taxon>
        <taxon>Desulfobacteria</taxon>
        <taxon>Desulfobacterales</taxon>
        <taxon>Desulfobacteraceae</taxon>
        <taxon>Desulforapulum</taxon>
    </lineage>
</organism>
<reference evidence="3 4" key="1">
    <citation type="journal article" date="2009" name="Environ. Microbiol.">
        <title>Genome sequence of Desulfobacterium autotrophicum HRM2, a marine sulfate reducer oxidizing organic carbon completely to carbon dioxide.</title>
        <authorList>
            <person name="Strittmatter A.W."/>
            <person name="Liesegang H."/>
            <person name="Rabus R."/>
            <person name="Decker I."/>
            <person name="Amann J."/>
            <person name="Andres S."/>
            <person name="Henne A."/>
            <person name="Fricke W.F."/>
            <person name="Martinez-Arias R."/>
            <person name="Bartels D."/>
            <person name="Goesmann A."/>
            <person name="Krause L."/>
            <person name="Puehler A."/>
            <person name="Klenk H.P."/>
            <person name="Richter M."/>
            <person name="Schuler M."/>
            <person name="Gloeckner F.O."/>
            <person name="Meyerdierks A."/>
            <person name="Gottschalk G."/>
            <person name="Amann R."/>
        </authorList>
    </citation>
    <scope>NUCLEOTIDE SEQUENCE [LARGE SCALE GENOMIC DNA]</scope>
    <source>
        <strain evidence="4">ATCC 43914 / DSM 3382 / HRM2</strain>
    </source>
</reference>
<dbReference type="InterPro" id="IPR052336">
    <property type="entry name" value="MlaD_Phospholipid_Transporter"/>
</dbReference>
<keyword evidence="1" id="KW-1133">Transmembrane helix</keyword>
<sequence length="149" mass="15797">MKKTTVELYVGFFVIIGLVCCAYIVVQLGGLRINQGDQYTLNAFFGSVAGLKPGADVEMAGVAVGQVASISLDRERFVAKVEISLDKKILLSEDVIASVKTSGIIGDKYINLSPGGSETTLSPGGTIFHTESALDLESLVSKYIFSGKE</sequence>
<feature type="transmembrane region" description="Helical" evidence="1">
    <location>
        <begin position="6"/>
        <end position="26"/>
    </location>
</feature>
<dbReference type="NCBIfam" id="TIGR04430">
    <property type="entry name" value="OM_asym_MlaD"/>
    <property type="match status" value="1"/>
</dbReference>
<feature type="domain" description="Mce/MlaD" evidence="2">
    <location>
        <begin position="38"/>
        <end position="115"/>
    </location>
</feature>
<dbReference type="HOGENOM" id="CLU_107027_1_1_7"/>
<dbReference type="InterPro" id="IPR030970">
    <property type="entry name" value="ABC_MlaD"/>
</dbReference>
<name>C0QDN4_DESAH</name>
<dbReference type="OrthoDB" id="9788420at2"/>
<accession>C0QDN4</accession>
<gene>
    <name evidence="3" type="ordered locus">HRM2_22000</name>
</gene>
<dbReference type="GO" id="GO:0005543">
    <property type="term" value="F:phospholipid binding"/>
    <property type="evidence" value="ECO:0007669"/>
    <property type="project" value="TreeGrafter"/>
</dbReference>
<dbReference type="STRING" id="177437.HRM2_22000"/>
<keyword evidence="1" id="KW-0472">Membrane</keyword>
<dbReference type="EMBL" id="CP001087">
    <property type="protein sequence ID" value="ACN15298.1"/>
    <property type="molecule type" value="Genomic_DNA"/>
</dbReference>
<dbReference type="InterPro" id="IPR003399">
    <property type="entry name" value="Mce/MlaD"/>
</dbReference>
<dbReference type="PANTHER" id="PTHR33371">
    <property type="entry name" value="INTERMEMBRANE PHOSPHOLIPID TRANSPORT SYSTEM BINDING PROTEIN MLAD-RELATED"/>
    <property type="match status" value="1"/>
</dbReference>
<protein>
    <submittedName>
        <fullName evidence="3">ABC-type transporter involved in resistance to organic solvents, periplasmic binding component</fullName>
    </submittedName>
</protein>
<dbReference type="eggNOG" id="COG1463">
    <property type="taxonomic scope" value="Bacteria"/>
</dbReference>
<evidence type="ECO:0000256" key="1">
    <source>
        <dbReference type="SAM" id="Phobius"/>
    </source>
</evidence>
<dbReference type="GO" id="GO:0005548">
    <property type="term" value="F:phospholipid transporter activity"/>
    <property type="evidence" value="ECO:0007669"/>
    <property type="project" value="TreeGrafter"/>
</dbReference>
<evidence type="ECO:0000313" key="4">
    <source>
        <dbReference type="Proteomes" id="UP000000442"/>
    </source>
</evidence>
<dbReference type="RefSeq" id="WP_015904067.1">
    <property type="nucleotide sequence ID" value="NC_012108.1"/>
</dbReference>
<keyword evidence="4" id="KW-1185">Reference proteome</keyword>
<proteinExistence type="predicted"/>
<dbReference type="AlphaFoldDB" id="C0QDN4"/>
<evidence type="ECO:0000259" key="2">
    <source>
        <dbReference type="Pfam" id="PF02470"/>
    </source>
</evidence>
<keyword evidence="1" id="KW-0812">Transmembrane</keyword>
<dbReference type="Proteomes" id="UP000000442">
    <property type="component" value="Chromosome"/>
</dbReference>